<dbReference type="PANTHER" id="PTHR30239">
    <property type="entry name" value="ACETOLACTATE SYNTHASE SMALL SUBUNIT"/>
    <property type="match status" value="1"/>
</dbReference>
<dbReference type="PROSITE" id="PS51671">
    <property type="entry name" value="ACT"/>
    <property type="match status" value="1"/>
</dbReference>
<dbReference type="Pfam" id="PF10369">
    <property type="entry name" value="ALS_ss_C"/>
    <property type="match status" value="1"/>
</dbReference>
<evidence type="ECO:0000313" key="10">
    <source>
        <dbReference type="EMBL" id="HJB97714.1"/>
    </source>
</evidence>
<dbReference type="Proteomes" id="UP000826793">
    <property type="component" value="Unassembled WGS sequence"/>
</dbReference>
<evidence type="ECO:0000256" key="1">
    <source>
        <dbReference type="ARBA" id="ARBA00004974"/>
    </source>
</evidence>
<dbReference type="Pfam" id="PF22629">
    <property type="entry name" value="ACT_AHAS_ss"/>
    <property type="match status" value="1"/>
</dbReference>
<dbReference type="PANTHER" id="PTHR30239:SF0">
    <property type="entry name" value="ACETOLACTATE SYNTHASE SMALL SUBUNIT 1, CHLOROPLASTIC"/>
    <property type="match status" value="1"/>
</dbReference>
<keyword evidence="5 8" id="KW-0028">Amino-acid biosynthesis</keyword>
<dbReference type="InterPro" id="IPR004789">
    <property type="entry name" value="Acetalactate_synth_ssu"/>
</dbReference>
<evidence type="ECO:0000256" key="7">
    <source>
        <dbReference type="ARBA" id="ARBA00048670"/>
    </source>
</evidence>
<dbReference type="NCBIfam" id="NF008864">
    <property type="entry name" value="PRK11895.1"/>
    <property type="match status" value="1"/>
</dbReference>
<dbReference type="InterPro" id="IPR019455">
    <property type="entry name" value="Acetolactate_synth_ssu_C"/>
</dbReference>
<dbReference type="NCBIfam" id="TIGR00119">
    <property type="entry name" value="acolac_sm"/>
    <property type="match status" value="1"/>
</dbReference>
<dbReference type="GO" id="GO:1990610">
    <property type="term" value="F:acetolactate synthase regulator activity"/>
    <property type="evidence" value="ECO:0007669"/>
    <property type="project" value="UniProtKB-UniRule"/>
</dbReference>
<dbReference type="GO" id="GO:0003984">
    <property type="term" value="F:acetolactate synthase activity"/>
    <property type="evidence" value="ECO:0007669"/>
    <property type="project" value="UniProtKB-UniRule"/>
</dbReference>
<organism evidence="10 11">
    <name type="scientific">Candidatus Acutalibacter pullicola</name>
    <dbReference type="NCBI Taxonomy" id="2838417"/>
    <lineage>
        <taxon>Bacteria</taxon>
        <taxon>Bacillati</taxon>
        <taxon>Bacillota</taxon>
        <taxon>Clostridia</taxon>
        <taxon>Eubacteriales</taxon>
        <taxon>Acutalibacteraceae</taxon>
        <taxon>Acutalibacter</taxon>
    </lineage>
</organism>
<dbReference type="InterPro" id="IPR045865">
    <property type="entry name" value="ACT-like_dom_sf"/>
</dbReference>
<accession>A0A9D2MUK3</accession>
<keyword evidence="8 10" id="KW-0808">Transferase</keyword>
<evidence type="ECO:0000256" key="6">
    <source>
        <dbReference type="ARBA" id="ARBA00023304"/>
    </source>
</evidence>
<evidence type="ECO:0000256" key="3">
    <source>
        <dbReference type="ARBA" id="ARBA00006341"/>
    </source>
</evidence>
<comment type="similarity">
    <text evidence="3 8">Belongs to the acetolactate synthase small subunit family.</text>
</comment>
<dbReference type="Gene3D" id="3.30.70.260">
    <property type="match status" value="1"/>
</dbReference>
<evidence type="ECO:0000256" key="4">
    <source>
        <dbReference type="ARBA" id="ARBA00011744"/>
    </source>
</evidence>
<evidence type="ECO:0000256" key="5">
    <source>
        <dbReference type="ARBA" id="ARBA00022605"/>
    </source>
</evidence>
<comment type="function">
    <text evidence="8">Catalyzes the conversion of 2 pyruvate molecules into acetolactate in the first common step of the biosynthetic pathway of the branched-amino acids such as leucine, isoleucine, and valine.</text>
</comment>
<keyword evidence="6 8" id="KW-0100">Branched-chain amino acid biosynthesis</keyword>
<feature type="domain" description="ACT" evidence="9">
    <location>
        <begin position="4"/>
        <end position="78"/>
    </location>
</feature>
<evidence type="ECO:0000259" key="9">
    <source>
        <dbReference type="PROSITE" id="PS51671"/>
    </source>
</evidence>
<gene>
    <name evidence="10" type="primary">ilvN</name>
    <name evidence="10" type="ORF">H9710_03955</name>
</gene>
<reference evidence="10" key="2">
    <citation type="submission" date="2021-04" db="EMBL/GenBank/DDBJ databases">
        <authorList>
            <person name="Gilroy R."/>
        </authorList>
    </citation>
    <scope>NUCLEOTIDE SEQUENCE</scope>
    <source>
        <strain evidence="10">CHK185-1770</strain>
    </source>
</reference>
<dbReference type="GO" id="GO:0009097">
    <property type="term" value="P:isoleucine biosynthetic process"/>
    <property type="evidence" value="ECO:0007669"/>
    <property type="project" value="UniProtKB-UniRule"/>
</dbReference>
<protein>
    <recommendedName>
        <fullName evidence="8">Acetolactate synthase small subunit</fullName>
        <shortName evidence="8">AHAS</shortName>
        <shortName evidence="8">ALS</shortName>
        <ecNumber evidence="8">2.2.1.6</ecNumber>
    </recommendedName>
    <alternativeName>
        <fullName evidence="8">Acetohydroxy-acid synthase small subunit</fullName>
    </alternativeName>
</protein>
<comment type="catalytic activity">
    <reaction evidence="7 8">
        <text>2 pyruvate + H(+) = (2S)-2-acetolactate + CO2</text>
        <dbReference type="Rhea" id="RHEA:25249"/>
        <dbReference type="ChEBI" id="CHEBI:15361"/>
        <dbReference type="ChEBI" id="CHEBI:15378"/>
        <dbReference type="ChEBI" id="CHEBI:16526"/>
        <dbReference type="ChEBI" id="CHEBI:58476"/>
        <dbReference type="EC" id="2.2.1.6"/>
    </reaction>
</comment>
<dbReference type="SUPFAM" id="SSF55021">
    <property type="entry name" value="ACT-like"/>
    <property type="match status" value="2"/>
</dbReference>
<comment type="subunit">
    <text evidence="4 8">Dimer of large and small chains.</text>
</comment>
<evidence type="ECO:0000256" key="8">
    <source>
        <dbReference type="RuleBase" id="RU368092"/>
    </source>
</evidence>
<dbReference type="InterPro" id="IPR027271">
    <property type="entry name" value="Acetolactate_synth/TF_NikR_C"/>
</dbReference>
<dbReference type="GO" id="GO:0009099">
    <property type="term" value="P:L-valine biosynthetic process"/>
    <property type="evidence" value="ECO:0007669"/>
    <property type="project" value="UniProtKB-UniRule"/>
</dbReference>
<dbReference type="InterPro" id="IPR054480">
    <property type="entry name" value="AHAS_small-like_ACT"/>
</dbReference>
<dbReference type="AlphaFoldDB" id="A0A9D2MUK3"/>
<dbReference type="GO" id="GO:0005829">
    <property type="term" value="C:cytosol"/>
    <property type="evidence" value="ECO:0007669"/>
    <property type="project" value="TreeGrafter"/>
</dbReference>
<comment type="pathway">
    <text evidence="1 8">Amino-acid biosynthesis; L-isoleucine biosynthesis; L-isoleucine from 2-oxobutanoate: step 1/4.</text>
</comment>
<dbReference type="CDD" id="cd04878">
    <property type="entry name" value="ACT_AHAS"/>
    <property type="match status" value="1"/>
</dbReference>
<proteinExistence type="inferred from homology"/>
<comment type="caution">
    <text evidence="10">The sequence shown here is derived from an EMBL/GenBank/DDBJ whole genome shotgun (WGS) entry which is preliminary data.</text>
</comment>
<dbReference type="EC" id="2.2.1.6" evidence="8"/>
<dbReference type="InterPro" id="IPR002912">
    <property type="entry name" value="ACT_dom"/>
</dbReference>
<dbReference type="Gene3D" id="3.30.70.1150">
    <property type="entry name" value="ACT-like. Chain A, domain 2"/>
    <property type="match status" value="1"/>
</dbReference>
<evidence type="ECO:0000256" key="2">
    <source>
        <dbReference type="ARBA" id="ARBA00005025"/>
    </source>
</evidence>
<dbReference type="EMBL" id="DWXG01000033">
    <property type="protein sequence ID" value="HJB97714.1"/>
    <property type="molecule type" value="Genomic_DNA"/>
</dbReference>
<dbReference type="InterPro" id="IPR039557">
    <property type="entry name" value="AHAS_ACT"/>
</dbReference>
<evidence type="ECO:0000313" key="11">
    <source>
        <dbReference type="Proteomes" id="UP000826793"/>
    </source>
</evidence>
<dbReference type="FunFam" id="3.30.70.260:FF:000001">
    <property type="entry name" value="Acetolactate synthase, small subunit"/>
    <property type="match status" value="1"/>
</dbReference>
<sequence length="156" mass="16880">MKYTLSVLVENQPGVLSKVVSLFARRGYNIDSLAVGTTEDPTMSRMTIVGQGDDHILEQVEKQLNKVIPVIKVRSLGPEAVSGELLLVKVACEAQSLGRINEIAALMKAEVADVSKATVTLQYAGEHEKCEALLDLLRPLGIREIARTGVIALERG</sequence>
<comment type="pathway">
    <text evidence="2 8">Amino-acid biosynthesis; L-valine biosynthesis; L-valine from pyruvate: step 1/4.</text>
</comment>
<reference evidence="10" key="1">
    <citation type="journal article" date="2021" name="PeerJ">
        <title>Extensive microbial diversity within the chicken gut microbiome revealed by metagenomics and culture.</title>
        <authorList>
            <person name="Gilroy R."/>
            <person name="Ravi A."/>
            <person name="Getino M."/>
            <person name="Pursley I."/>
            <person name="Horton D.L."/>
            <person name="Alikhan N.F."/>
            <person name="Baker D."/>
            <person name="Gharbi K."/>
            <person name="Hall N."/>
            <person name="Watson M."/>
            <person name="Adriaenssens E.M."/>
            <person name="Foster-Nyarko E."/>
            <person name="Jarju S."/>
            <person name="Secka A."/>
            <person name="Antonio M."/>
            <person name="Oren A."/>
            <person name="Chaudhuri R.R."/>
            <person name="La Ragione R."/>
            <person name="Hildebrand F."/>
            <person name="Pallen M.J."/>
        </authorList>
    </citation>
    <scope>NUCLEOTIDE SEQUENCE</scope>
    <source>
        <strain evidence="10">CHK185-1770</strain>
    </source>
</reference>
<name>A0A9D2MUK3_9FIRM</name>